<proteinExistence type="predicted"/>
<name>A0A1M7NAS9_9FLAO</name>
<sequence length="55" mass="6310">MEISENILQIVSKSNCRVCKISSSRVLDESKLITEMDFEKDDLEILNDTITVEFS</sequence>
<reference evidence="2" key="1">
    <citation type="submission" date="2016-11" db="EMBL/GenBank/DDBJ databases">
        <authorList>
            <person name="Varghese N."/>
            <person name="Submissions S."/>
        </authorList>
    </citation>
    <scope>NUCLEOTIDE SEQUENCE [LARGE SCALE GENOMIC DNA]</scope>
    <source>
        <strain evidence="2">CGMCC 1.2749</strain>
    </source>
</reference>
<keyword evidence="2" id="KW-1185">Reference proteome</keyword>
<dbReference type="Proteomes" id="UP000184092">
    <property type="component" value="Unassembled WGS sequence"/>
</dbReference>
<evidence type="ECO:0000313" key="1">
    <source>
        <dbReference type="EMBL" id="SHN00692.1"/>
    </source>
</evidence>
<dbReference type="EMBL" id="FRCL01000010">
    <property type="protein sequence ID" value="SHN00692.1"/>
    <property type="molecule type" value="Genomic_DNA"/>
</dbReference>
<dbReference type="AlphaFoldDB" id="A0A1M7NAS9"/>
<accession>A0A1M7NAS9</accession>
<evidence type="ECO:0000313" key="2">
    <source>
        <dbReference type="Proteomes" id="UP000184092"/>
    </source>
</evidence>
<organism evidence="1 2">
    <name type="scientific">Flavobacterium xinjiangense</name>
    <dbReference type="NCBI Taxonomy" id="178356"/>
    <lineage>
        <taxon>Bacteria</taxon>
        <taxon>Pseudomonadati</taxon>
        <taxon>Bacteroidota</taxon>
        <taxon>Flavobacteriia</taxon>
        <taxon>Flavobacteriales</taxon>
        <taxon>Flavobacteriaceae</taxon>
        <taxon>Flavobacterium</taxon>
    </lineage>
</organism>
<protein>
    <submittedName>
        <fullName evidence="1">Uncharacterized protein</fullName>
    </submittedName>
</protein>
<gene>
    <name evidence="1" type="ORF">SAMN05216269_11094</name>
</gene>
<dbReference type="STRING" id="178356.SAMN05216269_11094"/>